<dbReference type="CDD" id="cd18793">
    <property type="entry name" value="SF2_C_SNF"/>
    <property type="match status" value="1"/>
</dbReference>
<feature type="compositionally biased region" description="Acidic residues" evidence="9">
    <location>
        <begin position="95"/>
        <end position="108"/>
    </location>
</feature>
<gene>
    <name evidence="12" type="primary">TPHA0B02800</name>
    <name evidence="12" type="ordered locus">TPHA_0B02800</name>
</gene>
<evidence type="ECO:0000256" key="3">
    <source>
        <dbReference type="ARBA" id="ARBA00022741"/>
    </source>
</evidence>
<evidence type="ECO:0000256" key="1">
    <source>
        <dbReference type="ARBA" id="ARBA00004123"/>
    </source>
</evidence>
<dbReference type="PANTHER" id="PTHR10799">
    <property type="entry name" value="SNF2/RAD54 HELICASE FAMILY"/>
    <property type="match status" value="1"/>
</dbReference>
<feature type="compositionally biased region" description="Basic and acidic residues" evidence="9">
    <location>
        <begin position="65"/>
        <end position="81"/>
    </location>
</feature>
<dbReference type="FunFam" id="3.40.50.10810:FF:000015">
    <property type="entry name" value="lymphoid-specific helicase isoform X1"/>
    <property type="match status" value="1"/>
</dbReference>
<dbReference type="InterPro" id="IPR049730">
    <property type="entry name" value="SNF2/RAD54-like_C"/>
</dbReference>
<evidence type="ECO:0000313" key="13">
    <source>
        <dbReference type="Proteomes" id="UP000005666"/>
    </source>
</evidence>
<dbReference type="RefSeq" id="XP_003684386.1">
    <property type="nucleotide sequence ID" value="XM_003684338.1"/>
</dbReference>
<dbReference type="GO" id="GO:0005524">
    <property type="term" value="F:ATP binding"/>
    <property type="evidence" value="ECO:0007669"/>
    <property type="project" value="UniProtKB-KW"/>
</dbReference>
<dbReference type="PROSITE" id="PS51194">
    <property type="entry name" value="HELICASE_CTER"/>
    <property type="match status" value="1"/>
</dbReference>
<dbReference type="eggNOG" id="KOG0385">
    <property type="taxonomic scope" value="Eukaryota"/>
</dbReference>
<dbReference type="Pfam" id="PF00271">
    <property type="entry name" value="Helicase_C"/>
    <property type="match status" value="1"/>
</dbReference>
<dbReference type="GO" id="GO:0006312">
    <property type="term" value="P:mitotic recombination"/>
    <property type="evidence" value="ECO:0007669"/>
    <property type="project" value="EnsemblFungi"/>
</dbReference>
<dbReference type="Proteomes" id="UP000005666">
    <property type="component" value="Chromosome 2"/>
</dbReference>
<dbReference type="SUPFAM" id="SSF52540">
    <property type="entry name" value="P-loop containing nucleoside triphosphate hydrolases"/>
    <property type="match status" value="2"/>
</dbReference>
<feature type="region of interest" description="Disordered" evidence="9">
    <location>
        <begin position="149"/>
        <end position="168"/>
    </location>
</feature>
<keyword evidence="6" id="KW-0067">ATP-binding</keyword>
<feature type="compositionally biased region" description="Acidic residues" evidence="9">
    <location>
        <begin position="28"/>
        <end position="37"/>
    </location>
</feature>
<dbReference type="KEGG" id="tpf:TPHA_0B02800"/>
<evidence type="ECO:0000256" key="9">
    <source>
        <dbReference type="SAM" id="MobiDB-lite"/>
    </source>
</evidence>
<dbReference type="Gene3D" id="3.40.50.10810">
    <property type="entry name" value="Tandem AAA-ATPase domain"/>
    <property type="match status" value="1"/>
</dbReference>
<evidence type="ECO:0008006" key="14">
    <source>
        <dbReference type="Google" id="ProtNLM"/>
    </source>
</evidence>
<dbReference type="InterPro" id="IPR038718">
    <property type="entry name" value="SNF2-like_sf"/>
</dbReference>
<comment type="subcellular location">
    <subcellularLocation>
        <location evidence="1">Nucleus</location>
    </subcellularLocation>
</comment>
<dbReference type="Pfam" id="PF00176">
    <property type="entry name" value="SNF2-rel_dom"/>
    <property type="match status" value="1"/>
</dbReference>
<dbReference type="GO" id="GO:0004386">
    <property type="term" value="F:helicase activity"/>
    <property type="evidence" value="ECO:0007669"/>
    <property type="project" value="UniProtKB-KW"/>
</dbReference>
<evidence type="ECO:0000256" key="7">
    <source>
        <dbReference type="ARBA" id="ARBA00023054"/>
    </source>
</evidence>
<evidence type="ECO:0000256" key="6">
    <source>
        <dbReference type="ARBA" id="ARBA00022840"/>
    </source>
</evidence>
<reference evidence="12 13" key="1">
    <citation type="journal article" date="2011" name="Proc. Natl. Acad. Sci. U.S.A.">
        <title>Evolutionary erosion of yeast sex chromosomes by mating-type switching accidents.</title>
        <authorList>
            <person name="Gordon J.L."/>
            <person name="Armisen D."/>
            <person name="Proux-Wera E."/>
            <person name="Oheigeartaigh S.S."/>
            <person name="Byrne K.P."/>
            <person name="Wolfe K.H."/>
        </authorList>
    </citation>
    <scope>NUCLEOTIDE SEQUENCE [LARGE SCALE GENOMIC DNA]</scope>
    <source>
        <strain evidence="13">ATCC 24235 / CBS 4417 / NBRC 1672 / NRRL Y-8282 / UCD 70-5</strain>
    </source>
</reference>
<evidence type="ECO:0000256" key="2">
    <source>
        <dbReference type="ARBA" id="ARBA00007025"/>
    </source>
</evidence>
<accession>G8BPM1</accession>
<evidence type="ECO:0000256" key="5">
    <source>
        <dbReference type="ARBA" id="ARBA00022806"/>
    </source>
</evidence>
<evidence type="ECO:0000256" key="4">
    <source>
        <dbReference type="ARBA" id="ARBA00022801"/>
    </source>
</evidence>
<dbReference type="GO" id="GO:0016787">
    <property type="term" value="F:hydrolase activity"/>
    <property type="evidence" value="ECO:0007669"/>
    <property type="project" value="UniProtKB-KW"/>
</dbReference>
<sequence>MARTTRSANKLSKTNSRQSVKSYREKDESDLEVESDADGFSTDDNISEDNDIQIWLKDDLSKENDVKLDSDDEDSSNKDQELNALLKNKYSKNENDDDENEDSDEDGADTATVSLKLKKLNEFVKQSQVYSSIIADTLLERTKQRLEEEQKARESNKENIDVKEVEPPKKKQRKIRNIVDFFKKTDKSTEVKNEIEETHKTEAVVDEEQMLSSQPNLLKNCILKQYQLEGLNWLVTLYENGLNGILADDMGLGKTIQTIALLAFIYEMDTKGPFLIAAPLSTIDNWVSEFDRFAPDIPVLKYYHQNGIKERTRLLNNFFKETKGTGVILTSYEIIIRDADEIMSRQWKFLVVDEGHRLKNINCRLIQELKRINTSNRLLLTGTPLQNNISELWSLLNFILPDIFTDFEIFNKWFDFESLHLGSNSKKLNKLINDELEKNLISNLHTILKPFLLRRLKKIVLADILPPKREYIINCPLAPMQKKFYTKALSGQLKVTIFKELVKQFFTLNTGHIGTVSNKSIRDFINFELHYGKENKADLKDQSETIQNMHKLYQEHLHRDFKNKKLMNMMMQLRQIVDSTFLFYFPYLEPEELTLDILLQSSGKLQVLQKLAIPMIKKGHKILIFSQFVNMLDLLEDWCDLNSIKSLRIDGTVDNDTRKEQIKLFDNPKDKHQVFLLSTRAAGLGINLVAADTVFIFDSDWNPQVDLQAMDRCYRIGQTKPVIVYRLCCDNTIEHIILTRAANKRMLERMVIQMGNFNKLKTLAMNERSFLQTGPASNKVKNTELVQELSLLLSKQNSSIGFKRDSGDNPESILTHTEIKALTDRSDASYRSEREMNYPHITLFETTLGLS</sequence>
<comment type="similarity">
    <text evidence="2">Belongs to the SNF2/RAD54 helicase family.</text>
</comment>
<feature type="domain" description="Helicase ATP-binding" evidence="10">
    <location>
        <begin position="235"/>
        <end position="402"/>
    </location>
</feature>
<keyword evidence="13" id="KW-1185">Reference proteome</keyword>
<dbReference type="InterPro" id="IPR027417">
    <property type="entry name" value="P-loop_NTPase"/>
</dbReference>
<dbReference type="GO" id="GO:0070987">
    <property type="term" value="P:error-free translesion synthesis"/>
    <property type="evidence" value="ECO:0007669"/>
    <property type="project" value="EnsemblFungi"/>
</dbReference>
<evidence type="ECO:0000259" key="10">
    <source>
        <dbReference type="PROSITE" id="PS51192"/>
    </source>
</evidence>
<dbReference type="GO" id="GO:0005634">
    <property type="term" value="C:nucleus"/>
    <property type="evidence" value="ECO:0007669"/>
    <property type="project" value="UniProtKB-SubCell"/>
</dbReference>
<dbReference type="SMART" id="SM00490">
    <property type="entry name" value="HELICc"/>
    <property type="match status" value="1"/>
</dbReference>
<feature type="domain" description="Helicase C-terminal" evidence="11">
    <location>
        <begin position="607"/>
        <end position="758"/>
    </location>
</feature>
<dbReference type="EMBL" id="HE612857">
    <property type="protein sequence ID" value="CCE61952.1"/>
    <property type="molecule type" value="Genomic_DNA"/>
</dbReference>
<dbReference type="PROSITE" id="PS51192">
    <property type="entry name" value="HELICASE_ATP_BIND_1"/>
    <property type="match status" value="1"/>
</dbReference>
<dbReference type="SMART" id="SM00487">
    <property type="entry name" value="DEXDc"/>
    <property type="match status" value="1"/>
</dbReference>
<proteinExistence type="inferred from homology"/>
<keyword evidence="5" id="KW-0347">Helicase</keyword>
<evidence type="ECO:0000313" key="12">
    <source>
        <dbReference type="EMBL" id="CCE61952.1"/>
    </source>
</evidence>
<keyword evidence="4" id="KW-0378">Hydrolase</keyword>
<keyword evidence="7" id="KW-0175">Coiled coil</keyword>
<dbReference type="InterPro" id="IPR014001">
    <property type="entry name" value="Helicase_ATP-bd"/>
</dbReference>
<dbReference type="GeneID" id="11534837"/>
<organism evidence="12 13">
    <name type="scientific">Tetrapisispora phaffii (strain ATCC 24235 / CBS 4417 / NBRC 1672 / NRRL Y-8282 / UCD 70-5)</name>
    <name type="common">Yeast</name>
    <name type="synonym">Fabospora phaffii</name>
    <dbReference type="NCBI Taxonomy" id="1071381"/>
    <lineage>
        <taxon>Eukaryota</taxon>
        <taxon>Fungi</taxon>
        <taxon>Dikarya</taxon>
        <taxon>Ascomycota</taxon>
        <taxon>Saccharomycotina</taxon>
        <taxon>Saccharomycetes</taxon>
        <taxon>Saccharomycetales</taxon>
        <taxon>Saccharomycetaceae</taxon>
        <taxon>Tetrapisispora</taxon>
    </lineage>
</organism>
<dbReference type="STRING" id="1071381.G8BPM1"/>
<keyword evidence="3" id="KW-0547">Nucleotide-binding</keyword>
<feature type="region of interest" description="Disordered" evidence="9">
    <location>
        <begin position="1"/>
        <end position="48"/>
    </location>
</feature>
<dbReference type="OMA" id="WNICRID"/>
<protein>
    <recommendedName>
        <fullName evidence="14">Irc5p</fullName>
    </recommendedName>
</protein>
<evidence type="ECO:0000259" key="11">
    <source>
        <dbReference type="PROSITE" id="PS51194"/>
    </source>
</evidence>
<dbReference type="HOGENOM" id="CLU_000315_17_3_1"/>
<dbReference type="AlphaFoldDB" id="G8BPM1"/>
<dbReference type="InterPro" id="IPR000330">
    <property type="entry name" value="SNF2_N"/>
</dbReference>
<keyword evidence="8" id="KW-0539">Nucleus</keyword>
<feature type="compositionally biased region" description="Polar residues" evidence="9">
    <location>
        <begin position="1"/>
        <end position="21"/>
    </location>
</feature>
<evidence type="ECO:0000256" key="8">
    <source>
        <dbReference type="ARBA" id="ARBA00023242"/>
    </source>
</evidence>
<name>G8BPM1_TETPH</name>
<feature type="region of interest" description="Disordered" evidence="9">
    <location>
        <begin position="65"/>
        <end position="108"/>
    </location>
</feature>
<dbReference type="Gene3D" id="3.40.50.300">
    <property type="entry name" value="P-loop containing nucleotide triphosphate hydrolases"/>
    <property type="match status" value="1"/>
</dbReference>
<dbReference type="InterPro" id="IPR001650">
    <property type="entry name" value="Helicase_C-like"/>
</dbReference>
<dbReference type="OrthoDB" id="5857104at2759"/>